<evidence type="ECO:0000313" key="7">
    <source>
        <dbReference type="Proteomes" id="UP000192536"/>
    </source>
</evidence>
<evidence type="ECO:0000256" key="1">
    <source>
        <dbReference type="ARBA" id="ARBA00023015"/>
    </source>
</evidence>
<dbReference type="InterPro" id="IPR011075">
    <property type="entry name" value="TetR_C"/>
</dbReference>
<keyword evidence="2 4" id="KW-0238">DNA-binding</keyword>
<reference evidence="6 7" key="1">
    <citation type="journal article" date="2017" name="Int. J. Syst. Evol. Microbiol.">
        <title>Rouxiella badensis sp. nov. and Rouxiella silvae sp. nov. isolated from peat bog soil in Germany and emendation of the genus description.</title>
        <authorList>
            <person name="Le Fleche-Mateos A."/>
            <person name="Kugler J.H."/>
            <person name="Hansen S.H."/>
            <person name="Syldatk C."/>
            <person name="Hausmann R."/>
            <person name="Lomprez F."/>
            <person name="Vandenbogaert M."/>
            <person name="Manuguerra J.C."/>
            <person name="Grimont P.A."/>
        </authorList>
    </citation>
    <scope>NUCLEOTIDE SEQUENCE [LARGE SCALE GENOMIC DNA]</scope>
    <source>
        <strain evidence="6 7">DSM 100043</strain>
    </source>
</reference>
<organism evidence="6 7">
    <name type="scientific">Rouxiella badensis</name>
    <dbReference type="NCBI Taxonomy" id="1646377"/>
    <lineage>
        <taxon>Bacteria</taxon>
        <taxon>Pseudomonadati</taxon>
        <taxon>Pseudomonadota</taxon>
        <taxon>Gammaproteobacteria</taxon>
        <taxon>Enterobacterales</taxon>
        <taxon>Yersiniaceae</taxon>
        <taxon>Rouxiella</taxon>
    </lineage>
</organism>
<dbReference type="InterPro" id="IPR001647">
    <property type="entry name" value="HTH_TetR"/>
</dbReference>
<comment type="caution">
    <text evidence="6">The sequence shown here is derived from an EMBL/GenBank/DDBJ whole genome shotgun (WGS) entry which is preliminary data.</text>
</comment>
<dbReference type="InterPro" id="IPR009057">
    <property type="entry name" value="Homeodomain-like_sf"/>
</dbReference>
<dbReference type="Pfam" id="PF16925">
    <property type="entry name" value="TetR_C_13"/>
    <property type="match status" value="1"/>
</dbReference>
<dbReference type="SUPFAM" id="SSF48498">
    <property type="entry name" value="Tetracyclin repressor-like, C-terminal domain"/>
    <property type="match status" value="1"/>
</dbReference>
<dbReference type="STRING" id="1646377.BS640_06595"/>
<gene>
    <name evidence="6" type="ORF">BS640_06595</name>
</gene>
<feature type="domain" description="HTH tetR-type" evidence="5">
    <location>
        <begin position="10"/>
        <end position="70"/>
    </location>
</feature>
<keyword evidence="1" id="KW-0805">Transcription regulation</keyword>
<dbReference type="SUPFAM" id="SSF46689">
    <property type="entry name" value="Homeodomain-like"/>
    <property type="match status" value="1"/>
</dbReference>
<dbReference type="Proteomes" id="UP000192536">
    <property type="component" value="Unassembled WGS sequence"/>
</dbReference>
<dbReference type="Pfam" id="PF00440">
    <property type="entry name" value="TetR_N"/>
    <property type="match status" value="1"/>
</dbReference>
<protein>
    <submittedName>
        <fullName evidence="6">TetR family transcriptional regulator</fullName>
    </submittedName>
</protein>
<feature type="DNA-binding region" description="H-T-H motif" evidence="4">
    <location>
        <begin position="33"/>
        <end position="52"/>
    </location>
</feature>
<name>A0A1X0WHG8_9GAMM</name>
<sequence>MAKRRGRPLGFDRSLALQKAMEIFWRKGYEGTQLVDLTSALGINPPSFYAAFGSKLSLFYEAVDLYIATIGSKTIEALNQEDVTRKGLRAMLEGAIANATSSESGGCLMVMGVVNNHAENREAWAFLRNKRVETRELIRARIQRGIAQGDLPANADDQALAAHFLGVTQAISFQARDGASQPELFAMVESALAALPSA</sequence>
<proteinExistence type="predicted"/>
<dbReference type="GO" id="GO:0003677">
    <property type="term" value="F:DNA binding"/>
    <property type="evidence" value="ECO:0007669"/>
    <property type="project" value="UniProtKB-UniRule"/>
</dbReference>
<keyword evidence="7" id="KW-1185">Reference proteome</keyword>
<dbReference type="PANTHER" id="PTHR47506:SF1">
    <property type="entry name" value="HTH-TYPE TRANSCRIPTIONAL REGULATOR YJDC"/>
    <property type="match status" value="1"/>
</dbReference>
<dbReference type="PANTHER" id="PTHR47506">
    <property type="entry name" value="TRANSCRIPTIONAL REGULATORY PROTEIN"/>
    <property type="match status" value="1"/>
</dbReference>
<dbReference type="AlphaFoldDB" id="A0A1X0WHG8"/>
<dbReference type="Gene3D" id="1.10.10.60">
    <property type="entry name" value="Homeodomain-like"/>
    <property type="match status" value="1"/>
</dbReference>
<dbReference type="EMBL" id="MRWE01000008">
    <property type="protein sequence ID" value="ORJ26237.1"/>
    <property type="molecule type" value="Genomic_DNA"/>
</dbReference>
<dbReference type="Gene3D" id="1.10.357.10">
    <property type="entry name" value="Tetracycline Repressor, domain 2"/>
    <property type="match status" value="1"/>
</dbReference>
<keyword evidence="3" id="KW-0804">Transcription</keyword>
<evidence type="ECO:0000256" key="4">
    <source>
        <dbReference type="PROSITE-ProRule" id="PRU00335"/>
    </source>
</evidence>
<dbReference type="PROSITE" id="PS50977">
    <property type="entry name" value="HTH_TETR_2"/>
    <property type="match status" value="1"/>
</dbReference>
<accession>A0A1X0WHG8</accession>
<dbReference type="RefSeq" id="WP_084912222.1">
    <property type="nucleotide sequence ID" value="NZ_CAUQAZ010000161.1"/>
</dbReference>
<evidence type="ECO:0000313" key="6">
    <source>
        <dbReference type="EMBL" id="ORJ26237.1"/>
    </source>
</evidence>
<evidence type="ECO:0000256" key="2">
    <source>
        <dbReference type="ARBA" id="ARBA00023125"/>
    </source>
</evidence>
<evidence type="ECO:0000259" key="5">
    <source>
        <dbReference type="PROSITE" id="PS50977"/>
    </source>
</evidence>
<evidence type="ECO:0000256" key="3">
    <source>
        <dbReference type="ARBA" id="ARBA00023163"/>
    </source>
</evidence>
<dbReference type="InterPro" id="IPR036271">
    <property type="entry name" value="Tet_transcr_reg_TetR-rel_C_sf"/>
</dbReference>